<keyword evidence="5 6" id="KW-0472">Membrane</keyword>
<keyword evidence="2" id="KW-1003">Cell membrane</keyword>
<feature type="transmembrane region" description="Helical" evidence="6">
    <location>
        <begin position="85"/>
        <end position="103"/>
    </location>
</feature>
<feature type="transmembrane region" description="Helical" evidence="6">
    <location>
        <begin position="223"/>
        <end position="249"/>
    </location>
</feature>
<feature type="transmembrane region" description="Helical" evidence="6">
    <location>
        <begin position="297"/>
        <end position="320"/>
    </location>
</feature>
<feature type="transmembrane region" description="Helical" evidence="6">
    <location>
        <begin position="165"/>
        <end position="188"/>
    </location>
</feature>
<evidence type="ECO:0000313" key="7">
    <source>
        <dbReference type="EMBL" id="ADB15437.1"/>
    </source>
</evidence>
<dbReference type="HOGENOM" id="CLU_048072_2_0_0"/>
<dbReference type="AlphaFoldDB" id="D2R5H8"/>
<reference evidence="7 8" key="1">
    <citation type="journal article" date="2009" name="Stand. Genomic Sci.">
        <title>Complete genome sequence of Pirellula staleyi type strain (ATCC 27377).</title>
        <authorList>
            <person name="Clum A."/>
            <person name="Tindall B.J."/>
            <person name="Sikorski J."/>
            <person name="Ivanova N."/>
            <person name="Mavrommatis K."/>
            <person name="Lucas S."/>
            <person name="Glavina del Rio T."/>
            <person name="Nolan M."/>
            <person name="Chen F."/>
            <person name="Tice H."/>
            <person name="Pitluck S."/>
            <person name="Cheng J.F."/>
            <person name="Chertkov O."/>
            <person name="Brettin T."/>
            <person name="Han C."/>
            <person name="Detter J.C."/>
            <person name="Kuske C."/>
            <person name="Bruce D."/>
            <person name="Goodwin L."/>
            <person name="Ovchinikova G."/>
            <person name="Pati A."/>
            <person name="Mikhailova N."/>
            <person name="Chen A."/>
            <person name="Palaniappan K."/>
            <person name="Land M."/>
            <person name="Hauser L."/>
            <person name="Chang Y.J."/>
            <person name="Jeffries C.D."/>
            <person name="Chain P."/>
            <person name="Rohde M."/>
            <person name="Goker M."/>
            <person name="Bristow J."/>
            <person name="Eisen J.A."/>
            <person name="Markowitz V."/>
            <person name="Hugenholtz P."/>
            <person name="Kyrpides N.C."/>
            <person name="Klenk H.P."/>
            <person name="Lapidus A."/>
        </authorList>
    </citation>
    <scope>NUCLEOTIDE SEQUENCE [LARGE SCALE GENOMIC DNA]</scope>
    <source>
        <strain evidence="8">ATCC 27377 / DSM 6068 / ICPB 4128</strain>
    </source>
</reference>
<dbReference type="InterPro" id="IPR022791">
    <property type="entry name" value="L-PG_synthase/AglD"/>
</dbReference>
<comment type="subcellular location">
    <subcellularLocation>
        <location evidence="1">Cell membrane</location>
        <topology evidence="1">Multi-pass membrane protein</topology>
    </subcellularLocation>
</comment>
<evidence type="ECO:0008006" key="9">
    <source>
        <dbReference type="Google" id="ProtNLM"/>
    </source>
</evidence>
<dbReference type="PANTHER" id="PTHR40277:SF1">
    <property type="entry name" value="BLL5419 PROTEIN"/>
    <property type="match status" value="1"/>
</dbReference>
<keyword evidence="3 6" id="KW-0812">Transmembrane</keyword>
<organism evidence="7 8">
    <name type="scientific">Pirellula staleyi (strain ATCC 27377 / DSM 6068 / ICPB 4128)</name>
    <name type="common">Pirella staleyi</name>
    <dbReference type="NCBI Taxonomy" id="530564"/>
    <lineage>
        <taxon>Bacteria</taxon>
        <taxon>Pseudomonadati</taxon>
        <taxon>Planctomycetota</taxon>
        <taxon>Planctomycetia</taxon>
        <taxon>Pirellulales</taxon>
        <taxon>Pirellulaceae</taxon>
        <taxon>Pirellula</taxon>
    </lineage>
</organism>
<feature type="transmembrane region" description="Helical" evidence="6">
    <location>
        <begin position="45"/>
        <end position="65"/>
    </location>
</feature>
<dbReference type="eggNOG" id="COG0392">
    <property type="taxonomic scope" value="Bacteria"/>
</dbReference>
<sequence length="350" mass="37577" precursor="true">MSAKRILLSIVKYGIPVVLLGTLGYSAAQDPEFIRLLEGPKRWELLAAAAVVTLVAVAVTIVRWQILAQAIGLRLSLRDSLRIGFLGYLLNLMAFGLVGGDALKATFLCQLEPKRKTEAVASVLIDRVIGLYALLMLAALASLLIDFEAIHFRTIEDERTIGTLIVVTQIGAAVATLGLVLLMIPGLAEAKLWDRLGHLPVVGKVLAKLIDATRMYRRRFDQLALAIVMSLVVHSLYVAMVYLVALGLGSTPPSIASHFVIVPMSMVAGALPIGTFEAVLDTLYRGISAASVPARQGFLIALTFRCIQLVVATVGIGYYLTSKGEMQQLLDASAKSKEEPPLEGQSTVAS</sequence>
<evidence type="ECO:0000256" key="5">
    <source>
        <dbReference type="ARBA" id="ARBA00023136"/>
    </source>
</evidence>
<feature type="transmembrane region" description="Helical" evidence="6">
    <location>
        <begin position="124"/>
        <end position="145"/>
    </location>
</feature>
<dbReference type="KEGG" id="psl:Psta_0751"/>
<proteinExistence type="predicted"/>
<evidence type="ECO:0000256" key="3">
    <source>
        <dbReference type="ARBA" id="ARBA00022692"/>
    </source>
</evidence>
<evidence type="ECO:0000256" key="6">
    <source>
        <dbReference type="SAM" id="Phobius"/>
    </source>
</evidence>
<dbReference type="NCBIfam" id="TIGR00374">
    <property type="entry name" value="flippase-like domain"/>
    <property type="match status" value="1"/>
</dbReference>
<keyword evidence="4 6" id="KW-1133">Transmembrane helix</keyword>
<gene>
    <name evidence="7" type="ordered locus">Psta_0751</name>
</gene>
<dbReference type="EMBL" id="CP001848">
    <property type="protein sequence ID" value="ADB15437.1"/>
    <property type="molecule type" value="Genomic_DNA"/>
</dbReference>
<name>D2R5H8_PIRSD</name>
<protein>
    <recommendedName>
        <fullName evidence="9">Integral membrane protein-like protein</fullName>
    </recommendedName>
</protein>
<dbReference type="OrthoDB" id="279916at2"/>
<dbReference type="Proteomes" id="UP000001887">
    <property type="component" value="Chromosome"/>
</dbReference>
<dbReference type="STRING" id="530564.Psta_0751"/>
<accession>D2R5H8</accession>
<dbReference type="Pfam" id="PF03706">
    <property type="entry name" value="LPG_synthase_TM"/>
    <property type="match status" value="1"/>
</dbReference>
<evidence type="ECO:0000313" key="8">
    <source>
        <dbReference type="Proteomes" id="UP000001887"/>
    </source>
</evidence>
<feature type="transmembrane region" description="Helical" evidence="6">
    <location>
        <begin position="255"/>
        <end position="276"/>
    </location>
</feature>
<dbReference type="GO" id="GO:0005886">
    <property type="term" value="C:plasma membrane"/>
    <property type="evidence" value="ECO:0007669"/>
    <property type="project" value="UniProtKB-SubCell"/>
</dbReference>
<evidence type="ECO:0000256" key="2">
    <source>
        <dbReference type="ARBA" id="ARBA00022475"/>
    </source>
</evidence>
<evidence type="ECO:0000256" key="1">
    <source>
        <dbReference type="ARBA" id="ARBA00004651"/>
    </source>
</evidence>
<evidence type="ECO:0000256" key="4">
    <source>
        <dbReference type="ARBA" id="ARBA00022989"/>
    </source>
</evidence>
<keyword evidence="8" id="KW-1185">Reference proteome</keyword>
<dbReference type="PANTHER" id="PTHR40277">
    <property type="entry name" value="BLL5419 PROTEIN"/>
    <property type="match status" value="1"/>
</dbReference>